<dbReference type="Pfam" id="PF11075">
    <property type="entry name" value="DUF2780"/>
    <property type="match status" value="1"/>
</dbReference>
<gene>
    <name evidence="1" type="ORF">KT99_02557</name>
</gene>
<organism evidence="1 2">
    <name type="scientific">Shewanella benthica KT99</name>
    <dbReference type="NCBI Taxonomy" id="314608"/>
    <lineage>
        <taxon>Bacteria</taxon>
        <taxon>Pseudomonadati</taxon>
        <taxon>Pseudomonadota</taxon>
        <taxon>Gammaproteobacteria</taxon>
        <taxon>Alteromonadales</taxon>
        <taxon>Shewanellaceae</taxon>
        <taxon>Shewanella</taxon>
    </lineage>
</organism>
<comment type="caution">
    <text evidence="1">The sequence shown here is derived from an EMBL/GenBank/DDBJ whole genome shotgun (WGS) entry which is preliminary data.</text>
</comment>
<keyword evidence="2" id="KW-1185">Reference proteome</keyword>
<evidence type="ECO:0000313" key="1">
    <source>
        <dbReference type="EMBL" id="EDQ02358.1"/>
    </source>
</evidence>
<dbReference type="InterPro" id="IPR021302">
    <property type="entry name" value="DUF2780_VcgC/VcgE"/>
</dbReference>
<proteinExistence type="predicted"/>
<accession>A9CXX8</accession>
<evidence type="ECO:0000313" key="2">
    <source>
        <dbReference type="Proteomes" id="UP000005839"/>
    </source>
</evidence>
<name>A9CXX8_9GAMM</name>
<dbReference type="Proteomes" id="UP000005839">
    <property type="component" value="Unassembled WGS sequence"/>
</dbReference>
<dbReference type="AlphaFoldDB" id="A9CXX8"/>
<reference evidence="1 2" key="1">
    <citation type="submission" date="2007-10" db="EMBL/GenBank/DDBJ databases">
        <authorList>
            <person name="Yayanos A."/>
            <person name="Ferriera S."/>
            <person name="Johnson J."/>
            <person name="Kravitz S."/>
            <person name="Halpern A."/>
            <person name="Remington K."/>
            <person name="Beeson K."/>
            <person name="Tran B."/>
            <person name="Rogers Y.-H."/>
            <person name="Friedman R."/>
            <person name="Venter J.C."/>
        </authorList>
    </citation>
    <scope>NUCLEOTIDE SEQUENCE [LARGE SCALE GENOMIC DNA]</scope>
    <source>
        <strain evidence="1 2">KT99</strain>
    </source>
</reference>
<sequence>MTGLLLASTTLSTPATAGWFDNLFAAEGGLGSLLSLAKSTLGGDDFGSIANAIPGIDSLLSAAPALDNGSGMSGLLAKLVIWAARFEAALKFLTPSKSLGFQKNSQSLCSKSLKAT</sequence>
<dbReference type="STRING" id="314608.KT99_02557"/>
<dbReference type="EMBL" id="ABIC01000003">
    <property type="protein sequence ID" value="EDQ02358.1"/>
    <property type="molecule type" value="Genomic_DNA"/>
</dbReference>
<protein>
    <submittedName>
        <fullName evidence="1">Uncharacterized protein</fullName>
    </submittedName>
</protein>